<dbReference type="Proteomes" id="UP001231518">
    <property type="component" value="Chromosome 30"/>
</dbReference>
<name>A0AAD7Y8L1_MYTSE</name>
<evidence type="ECO:0000259" key="6">
    <source>
        <dbReference type="PROSITE" id="PS50157"/>
    </source>
</evidence>
<dbReference type="PROSITE" id="PS50157">
    <property type="entry name" value="ZINC_FINGER_C2H2_2"/>
    <property type="match status" value="6"/>
</dbReference>
<dbReference type="SMART" id="SM00355">
    <property type="entry name" value="ZnF_C2H2"/>
    <property type="match status" value="11"/>
</dbReference>
<feature type="domain" description="C2H2-type" evidence="6">
    <location>
        <begin position="574"/>
        <end position="601"/>
    </location>
</feature>
<protein>
    <recommendedName>
        <fullName evidence="6">C2H2-type domain-containing protein</fullName>
    </recommendedName>
</protein>
<feature type="domain" description="C2H2-type" evidence="6">
    <location>
        <begin position="485"/>
        <end position="513"/>
    </location>
</feature>
<feature type="domain" description="C2H2-type" evidence="6">
    <location>
        <begin position="634"/>
        <end position="661"/>
    </location>
</feature>
<keyword evidence="2" id="KW-0677">Repeat</keyword>
<gene>
    <name evidence="7" type="ORF">PYW07_012623</name>
</gene>
<dbReference type="AlphaFoldDB" id="A0AAD7Y8L1"/>
<dbReference type="InterPro" id="IPR013087">
    <property type="entry name" value="Znf_C2H2_type"/>
</dbReference>
<dbReference type="SUPFAM" id="SSF57667">
    <property type="entry name" value="beta-beta-alpha zinc fingers"/>
    <property type="match status" value="4"/>
</dbReference>
<comment type="caution">
    <text evidence="7">The sequence shown here is derived from an EMBL/GenBank/DDBJ whole genome shotgun (WGS) entry which is preliminary data.</text>
</comment>
<keyword evidence="8" id="KW-1185">Reference proteome</keyword>
<dbReference type="GO" id="GO:0005634">
    <property type="term" value="C:nucleus"/>
    <property type="evidence" value="ECO:0007669"/>
    <property type="project" value="TreeGrafter"/>
</dbReference>
<dbReference type="Gene3D" id="3.30.160.60">
    <property type="entry name" value="Classic Zinc Finger"/>
    <property type="match status" value="5"/>
</dbReference>
<dbReference type="PANTHER" id="PTHR24408:SF64">
    <property type="entry name" value="LINKING IMMUNITY AND METABOLISM-RELATED"/>
    <property type="match status" value="1"/>
</dbReference>
<dbReference type="PROSITE" id="PS00028">
    <property type="entry name" value="ZINC_FINGER_C2H2_1"/>
    <property type="match status" value="5"/>
</dbReference>
<dbReference type="Pfam" id="PF00096">
    <property type="entry name" value="zf-C2H2"/>
    <property type="match status" value="3"/>
</dbReference>
<dbReference type="GO" id="GO:0043565">
    <property type="term" value="F:sequence-specific DNA binding"/>
    <property type="evidence" value="ECO:0007669"/>
    <property type="project" value="TreeGrafter"/>
</dbReference>
<feature type="domain" description="C2H2-type" evidence="6">
    <location>
        <begin position="375"/>
        <end position="402"/>
    </location>
</feature>
<evidence type="ECO:0000256" key="3">
    <source>
        <dbReference type="ARBA" id="ARBA00022771"/>
    </source>
</evidence>
<organism evidence="7 8">
    <name type="scientific">Mythimna separata</name>
    <name type="common">Oriental armyworm</name>
    <name type="synonym">Pseudaletia separata</name>
    <dbReference type="NCBI Taxonomy" id="271217"/>
    <lineage>
        <taxon>Eukaryota</taxon>
        <taxon>Metazoa</taxon>
        <taxon>Ecdysozoa</taxon>
        <taxon>Arthropoda</taxon>
        <taxon>Hexapoda</taxon>
        <taxon>Insecta</taxon>
        <taxon>Pterygota</taxon>
        <taxon>Neoptera</taxon>
        <taxon>Endopterygota</taxon>
        <taxon>Lepidoptera</taxon>
        <taxon>Glossata</taxon>
        <taxon>Ditrysia</taxon>
        <taxon>Noctuoidea</taxon>
        <taxon>Noctuidae</taxon>
        <taxon>Noctuinae</taxon>
        <taxon>Hadenini</taxon>
        <taxon>Mythimna</taxon>
    </lineage>
</organism>
<evidence type="ECO:0000256" key="1">
    <source>
        <dbReference type="ARBA" id="ARBA00022723"/>
    </source>
</evidence>
<feature type="domain" description="C2H2-type" evidence="6">
    <location>
        <begin position="662"/>
        <end position="690"/>
    </location>
</feature>
<evidence type="ECO:0000256" key="4">
    <source>
        <dbReference type="ARBA" id="ARBA00022833"/>
    </source>
</evidence>
<dbReference type="GO" id="GO:0008270">
    <property type="term" value="F:zinc ion binding"/>
    <property type="evidence" value="ECO:0007669"/>
    <property type="project" value="UniProtKB-KW"/>
</dbReference>
<evidence type="ECO:0000313" key="8">
    <source>
        <dbReference type="Proteomes" id="UP001231518"/>
    </source>
</evidence>
<keyword evidence="3 5" id="KW-0863">Zinc-finger</keyword>
<dbReference type="EMBL" id="JARGEI010000028">
    <property type="protein sequence ID" value="KAJ8706545.1"/>
    <property type="molecule type" value="Genomic_DNA"/>
</dbReference>
<dbReference type="GO" id="GO:0000981">
    <property type="term" value="F:DNA-binding transcription factor activity, RNA polymerase II-specific"/>
    <property type="evidence" value="ECO:0007669"/>
    <property type="project" value="TreeGrafter"/>
</dbReference>
<keyword evidence="1" id="KW-0479">Metal-binding</keyword>
<accession>A0AAD7Y8L1</accession>
<dbReference type="PANTHER" id="PTHR24408">
    <property type="entry name" value="ZINC FINGER PROTEIN"/>
    <property type="match status" value="1"/>
</dbReference>
<sequence>MTQLRCYTCLELDRKLTPLKPYAKYLFTILCPEIFHYTRHSFEFNICWECESMANKIIQFQKKLKKGNEILKLSLKGKAPFIIEGLSTQTTTKIEIIDIQPINLRKITLPRNQPFVQLTQPNLQQTQPIIQQIQPIIQQTQPIIQQTQPNIPPHLIISPQNILQLSLKDMLEAPSKLHTQTEIKLEPVDEENCGNEFVDEANCSNDFDELIPPYSIQQVSRDPLLVPMENQKNLWAEIEVPPLPALKPKPVKTEIVTPIIDTLHTEPPIDQAPLRGFKEVVKVTVKDSNVTANPVRKNDLLTKLLQNPSKGEDLLLTRQPRLTLPNMPKEAESTTQSTETNFYEDEAKVIVLTGTEMEEYRNKKRLLPLYVIAQYKCEKCIVRFKSQEKLDEHNLKHDKSQGNSVCGICEQRFADKNLLNDHYRQHFIVYECMKCSYRHSNRMLLSTHIRNKHEESCFYCKKCFQDFKTHKERRFHMIKVHDQKIACKQCKKTFANASRLKAHIGVVHNTKTVSCPICKKNVKTYYLKNHVKIHTDQGDNYYCADCGTFYKTKFTYELHLKTSLKHNTLEKLGFKCDHCNEYFPNKESLRRHIEALSGAKYTCDICKKNSKSKKTLIGHIMQVHQNIRRNRKPKICEFCGKSFTVQKSLVEHLNLHLGIRPHECKDCGATFIYSAALFTHRRLVHKVKKKSEMTS</sequence>
<reference evidence="7" key="1">
    <citation type="submission" date="2023-03" db="EMBL/GenBank/DDBJ databases">
        <title>Chromosome-level genomes of two armyworms, Mythimna separata and Mythimna loreyi, provide insights into the biosynthesis and reception of sex pheromones.</title>
        <authorList>
            <person name="Zhao H."/>
        </authorList>
    </citation>
    <scope>NUCLEOTIDE SEQUENCE</scope>
    <source>
        <strain evidence="7">BeijingLab</strain>
        <tissue evidence="7">Pupa</tissue>
    </source>
</reference>
<dbReference type="Pfam" id="PF13894">
    <property type="entry name" value="zf-C2H2_4"/>
    <property type="match status" value="1"/>
</dbReference>
<proteinExistence type="predicted"/>
<feature type="domain" description="C2H2-type" evidence="6">
    <location>
        <begin position="601"/>
        <end position="629"/>
    </location>
</feature>
<dbReference type="InterPro" id="IPR036236">
    <property type="entry name" value="Znf_C2H2_sf"/>
</dbReference>
<evidence type="ECO:0000256" key="5">
    <source>
        <dbReference type="PROSITE-ProRule" id="PRU00042"/>
    </source>
</evidence>
<evidence type="ECO:0000256" key="2">
    <source>
        <dbReference type="ARBA" id="ARBA00022737"/>
    </source>
</evidence>
<evidence type="ECO:0000313" key="7">
    <source>
        <dbReference type="EMBL" id="KAJ8706545.1"/>
    </source>
</evidence>
<keyword evidence="4" id="KW-0862">Zinc</keyword>